<evidence type="ECO:0000313" key="1">
    <source>
        <dbReference type="EMBL" id="MET4538386.1"/>
    </source>
</evidence>
<sequence length="199" mass="22664">MTSKYEADIVAAFERFDDIITRTQNPRHRAILMNYRTHGLLEVSGRWAEILQPAMMVDHPVYRMTQRGQTMVLDGMDQVREFYRSMDAAGALVIWPDRQLVAVADWGFAAEAEFKHFMPGHLLGGEVDDQNATYLVTQTLGMAWPYDEDCRLVGEHAWEDAASRTVVKVDPEDIITPQDFRRILAPFISKPPSQSPIPV</sequence>
<organism evidence="1 2">
    <name type="scientific">Arthrobacter bambusae</name>
    <dbReference type="NCBI Taxonomy" id="1338426"/>
    <lineage>
        <taxon>Bacteria</taxon>
        <taxon>Bacillati</taxon>
        <taxon>Actinomycetota</taxon>
        <taxon>Actinomycetes</taxon>
        <taxon>Micrococcales</taxon>
        <taxon>Micrococcaceae</taxon>
        <taxon>Arthrobacter</taxon>
    </lineage>
</organism>
<name>A0ABV2P0X5_9MICC</name>
<keyword evidence="2" id="KW-1185">Reference proteome</keyword>
<dbReference type="Proteomes" id="UP001549307">
    <property type="component" value="Unassembled WGS sequence"/>
</dbReference>
<gene>
    <name evidence="1" type="ORF">ABIE37_000141</name>
</gene>
<dbReference type="GeneID" id="92751124"/>
<reference evidence="1 2" key="1">
    <citation type="submission" date="2024-06" db="EMBL/GenBank/DDBJ databases">
        <title>Sorghum-associated microbial communities from plants grown in Nebraska, USA.</title>
        <authorList>
            <person name="Schachtman D."/>
        </authorList>
    </citation>
    <scope>NUCLEOTIDE SEQUENCE [LARGE SCALE GENOMIC DNA]</scope>
    <source>
        <strain evidence="1 2">3552</strain>
    </source>
</reference>
<dbReference type="EMBL" id="JBEPSN010000001">
    <property type="protein sequence ID" value="MET4538386.1"/>
    <property type="molecule type" value="Genomic_DNA"/>
</dbReference>
<dbReference type="RefSeq" id="WP_354225753.1">
    <property type="nucleotide sequence ID" value="NZ_JBEPSN010000001.1"/>
</dbReference>
<comment type="caution">
    <text evidence="1">The sequence shown here is derived from an EMBL/GenBank/DDBJ whole genome shotgun (WGS) entry which is preliminary data.</text>
</comment>
<accession>A0ABV2P0X5</accession>
<protein>
    <submittedName>
        <fullName evidence="1">Uncharacterized protein</fullName>
    </submittedName>
</protein>
<proteinExistence type="predicted"/>
<evidence type="ECO:0000313" key="2">
    <source>
        <dbReference type="Proteomes" id="UP001549307"/>
    </source>
</evidence>